<organism evidence="1">
    <name type="scientific">Arundo donax</name>
    <name type="common">Giant reed</name>
    <name type="synonym">Donax arundinaceus</name>
    <dbReference type="NCBI Taxonomy" id="35708"/>
    <lineage>
        <taxon>Eukaryota</taxon>
        <taxon>Viridiplantae</taxon>
        <taxon>Streptophyta</taxon>
        <taxon>Embryophyta</taxon>
        <taxon>Tracheophyta</taxon>
        <taxon>Spermatophyta</taxon>
        <taxon>Magnoliopsida</taxon>
        <taxon>Liliopsida</taxon>
        <taxon>Poales</taxon>
        <taxon>Poaceae</taxon>
        <taxon>PACMAD clade</taxon>
        <taxon>Arundinoideae</taxon>
        <taxon>Arundineae</taxon>
        <taxon>Arundo</taxon>
    </lineage>
</organism>
<protein>
    <submittedName>
        <fullName evidence="1">Uncharacterized protein</fullName>
    </submittedName>
</protein>
<name>A0A0A9FEF9_ARUDO</name>
<reference evidence="1" key="1">
    <citation type="submission" date="2014-09" db="EMBL/GenBank/DDBJ databases">
        <authorList>
            <person name="Magalhaes I.L.F."/>
            <person name="Oliveira U."/>
            <person name="Santos F.R."/>
            <person name="Vidigal T.H.D.A."/>
            <person name="Brescovit A.D."/>
            <person name="Santos A.J."/>
        </authorList>
    </citation>
    <scope>NUCLEOTIDE SEQUENCE</scope>
    <source>
        <tissue evidence="1">Shoot tissue taken approximately 20 cm above the soil surface</tissue>
    </source>
</reference>
<dbReference type="EMBL" id="GBRH01191283">
    <property type="protein sequence ID" value="JAE06613.1"/>
    <property type="molecule type" value="Transcribed_RNA"/>
</dbReference>
<dbReference type="AlphaFoldDB" id="A0A0A9FEF9"/>
<reference evidence="1" key="2">
    <citation type="journal article" date="2015" name="Data Brief">
        <title>Shoot transcriptome of the giant reed, Arundo donax.</title>
        <authorList>
            <person name="Barrero R.A."/>
            <person name="Guerrero F.D."/>
            <person name="Moolhuijzen P."/>
            <person name="Goolsby J.A."/>
            <person name="Tidwell J."/>
            <person name="Bellgard S.E."/>
            <person name="Bellgard M.I."/>
        </authorList>
    </citation>
    <scope>NUCLEOTIDE SEQUENCE</scope>
    <source>
        <tissue evidence="1">Shoot tissue taken approximately 20 cm above the soil surface</tissue>
    </source>
</reference>
<sequence>MLLKRLKVLLQTAQENCVEPTRISAAEGIQYWPGVWLPHGVTVDGAAAGAAKLPAPPQEAWLLQGGAMEREMDTSGSCSWNKKLLLWLLLLLPPPPPPW</sequence>
<proteinExistence type="predicted"/>
<accession>A0A0A9FEF9</accession>
<evidence type="ECO:0000313" key="1">
    <source>
        <dbReference type="EMBL" id="JAE06613.1"/>
    </source>
</evidence>